<name>A0A443SRQ3_9ACAR</name>
<sequence>VRRYCVYIYYKNVYGNRLTVSANIWCYSCMSSQPGCGQDGVNWWIHGSVTCPREDDKCVKIIEKKGVDVQVTRGCLSEIINDRRDVPADTYEGCRPAAAQPKVGVYVENHVKELDIKRQYWDEITYCFCEFDEWCNSSVSIKCDKLLLILSFVLYKFISTFL</sequence>
<dbReference type="GO" id="GO:0030431">
    <property type="term" value="P:sleep"/>
    <property type="evidence" value="ECO:0007669"/>
    <property type="project" value="InterPro"/>
</dbReference>
<dbReference type="EMBL" id="NCKV01000596">
    <property type="protein sequence ID" value="RWS30204.1"/>
    <property type="molecule type" value="Genomic_DNA"/>
</dbReference>
<organism evidence="3 4">
    <name type="scientific">Leptotrombidium deliense</name>
    <dbReference type="NCBI Taxonomy" id="299467"/>
    <lineage>
        <taxon>Eukaryota</taxon>
        <taxon>Metazoa</taxon>
        <taxon>Ecdysozoa</taxon>
        <taxon>Arthropoda</taxon>
        <taxon>Chelicerata</taxon>
        <taxon>Arachnida</taxon>
        <taxon>Acari</taxon>
        <taxon>Acariformes</taxon>
        <taxon>Trombidiformes</taxon>
        <taxon>Prostigmata</taxon>
        <taxon>Anystina</taxon>
        <taxon>Parasitengona</taxon>
        <taxon>Trombiculoidea</taxon>
        <taxon>Trombiculidae</taxon>
        <taxon>Leptotrombidium</taxon>
    </lineage>
</organism>
<evidence type="ECO:0000313" key="4">
    <source>
        <dbReference type="Proteomes" id="UP000288716"/>
    </source>
</evidence>
<reference evidence="3 4" key="1">
    <citation type="journal article" date="2018" name="Gigascience">
        <title>Genomes of trombidid mites reveal novel predicted allergens and laterally-transferred genes associated with secondary metabolism.</title>
        <authorList>
            <person name="Dong X."/>
            <person name="Chaisiri K."/>
            <person name="Xia D."/>
            <person name="Armstrong S.D."/>
            <person name="Fang Y."/>
            <person name="Donnelly M.J."/>
            <person name="Kadowaki T."/>
            <person name="McGarry J.W."/>
            <person name="Darby A.C."/>
            <person name="Makepeace B.L."/>
        </authorList>
    </citation>
    <scope>NUCLEOTIDE SEQUENCE [LARGE SCALE GENOMIC DNA]</scope>
    <source>
        <strain evidence="3">UoL-UT</strain>
    </source>
</reference>
<dbReference type="SUPFAM" id="SSF57302">
    <property type="entry name" value="Snake toxin-like"/>
    <property type="match status" value="1"/>
</dbReference>
<dbReference type="VEuPathDB" id="VectorBase:LDEU001835"/>
<dbReference type="GO" id="GO:0032222">
    <property type="term" value="P:regulation of synaptic transmission, cholinergic"/>
    <property type="evidence" value="ECO:0007669"/>
    <property type="project" value="InterPro"/>
</dbReference>
<gene>
    <name evidence="3" type="ORF">B4U80_06350</name>
</gene>
<accession>A0A443SRQ3</accession>
<evidence type="ECO:0000256" key="1">
    <source>
        <dbReference type="ARBA" id="ARBA00022729"/>
    </source>
</evidence>
<proteinExistence type="predicted"/>
<evidence type="ECO:0000313" key="3">
    <source>
        <dbReference type="EMBL" id="RWS30204.1"/>
    </source>
</evidence>
<dbReference type="InterPro" id="IPR045860">
    <property type="entry name" value="Snake_toxin-like_sf"/>
</dbReference>
<dbReference type="CDD" id="cd23591">
    <property type="entry name" value="TFP_LU_ECD_Crim"/>
    <property type="match status" value="1"/>
</dbReference>
<dbReference type="OrthoDB" id="6249205at2759"/>
<keyword evidence="4" id="KW-1185">Reference proteome</keyword>
<dbReference type="InterPro" id="IPR050975">
    <property type="entry name" value="Sleep_regulator"/>
</dbReference>
<keyword evidence="2" id="KW-0325">Glycoprotein</keyword>
<dbReference type="InterPro" id="IPR031424">
    <property type="entry name" value="QVR-like"/>
</dbReference>
<dbReference type="STRING" id="299467.A0A443SRQ3"/>
<protein>
    <submittedName>
        <fullName evidence="3">Uncharacterized protein</fullName>
    </submittedName>
</protein>
<dbReference type="PANTHER" id="PTHR33562:SF28">
    <property type="entry name" value="PROTEIN QUIVER"/>
    <property type="match status" value="1"/>
</dbReference>
<dbReference type="Proteomes" id="UP000288716">
    <property type="component" value="Unassembled WGS sequence"/>
</dbReference>
<dbReference type="PANTHER" id="PTHR33562">
    <property type="entry name" value="ATILLA, ISOFORM B-RELATED-RELATED"/>
    <property type="match status" value="1"/>
</dbReference>
<evidence type="ECO:0000256" key="2">
    <source>
        <dbReference type="ARBA" id="ARBA00023180"/>
    </source>
</evidence>
<feature type="non-terminal residue" evidence="3">
    <location>
        <position position="1"/>
    </location>
</feature>
<keyword evidence="1" id="KW-0732">Signal</keyword>
<dbReference type="Pfam" id="PF17064">
    <property type="entry name" value="QVR"/>
    <property type="match status" value="1"/>
</dbReference>
<comment type="caution">
    <text evidence="3">The sequence shown here is derived from an EMBL/GenBank/DDBJ whole genome shotgun (WGS) entry which is preliminary data.</text>
</comment>
<dbReference type="AlphaFoldDB" id="A0A443SRQ3"/>